<dbReference type="AlphaFoldDB" id="A0A497E2N3"/>
<evidence type="ECO:0000313" key="1">
    <source>
        <dbReference type="EMBL" id="RLE07725.1"/>
    </source>
</evidence>
<sequence length="80" mass="9506">EGSVYPSKFSNLSIEYRIPAIEDRQHINEIIFDQLVCGRFSSEARTYFKFFQIYQRMSSLDLFFVKLHSMTFSKIGVKIR</sequence>
<evidence type="ECO:0000313" key="2">
    <source>
        <dbReference type="Proteomes" id="UP000279422"/>
    </source>
</evidence>
<comment type="caution">
    <text evidence="1">The sequence shown here is derived from an EMBL/GenBank/DDBJ whole genome shotgun (WGS) entry which is preliminary data.</text>
</comment>
<feature type="non-terminal residue" evidence="1">
    <location>
        <position position="1"/>
    </location>
</feature>
<accession>A0A497E2N3</accession>
<gene>
    <name evidence="1" type="ORF">DRJ00_07615</name>
</gene>
<organism evidence="1 2">
    <name type="scientific">Aerophobetes bacterium</name>
    <dbReference type="NCBI Taxonomy" id="2030807"/>
    <lineage>
        <taxon>Bacteria</taxon>
        <taxon>Candidatus Aerophobota</taxon>
    </lineage>
</organism>
<protein>
    <submittedName>
        <fullName evidence="1">Uncharacterized protein</fullName>
    </submittedName>
</protein>
<reference evidence="1 2" key="1">
    <citation type="submission" date="2018-06" db="EMBL/GenBank/DDBJ databases">
        <title>Extensive metabolic versatility and redundancy in microbially diverse, dynamic hydrothermal sediments.</title>
        <authorList>
            <person name="Dombrowski N."/>
            <person name="Teske A."/>
            <person name="Baker B.J."/>
        </authorList>
    </citation>
    <scope>NUCLEOTIDE SEQUENCE [LARGE SCALE GENOMIC DNA]</scope>
    <source>
        <strain evidence="1">B47_G16</strain>
    </source>
</reference>
<name>A0A497E2N3_UNCAE</name>
<dbReference type="Proteomes" id="UP000279422">
    <property type="component" value="Unassembled WGS sequence"/>
</dbReference>
<dbReference type="EMBL" id="QMPZ01000146">
    <property type="protein sequence ID" value="RLE07725.1"/>
    <property type="molecule type" value="Genomic_DNA"/>
</dbReference>
<proteinExistence type="predicted"/>